<evidence type="ECO:0000313" key="2">
    <source>
        <dbReference type="EMBL" id="EQD38578.1"/>
    </source>
</evidence>
<feature type="non-terminal residue" evidence="2">
    <location>
        <position position="1"/>
    </location>
</feature>
<comment type="caution">
    <text evidence="2">The sequence shown here is derived from an EMBL/GenBank/DDBJ whole genome shotgun (WGS) entry which is preliminary data.</text>
</comment>
<name>T0YZZ9_9ZZZZ</name>
<proteinExistence type="predicted"/>
<sequence length="58" mass="6517">KNGPILIWLKHGRDNTWFVPAGAKLTPAQYRAYLDGDLYLNVHTHKHPAGAIRGQIKP</sequence>
<feature type="domain" description="CHRD" evidence="1">
    <location>
        <begin position="1"/>
        <end position="58"/>
    </location>
</feature>
<organism evidence="2">
    <name type="scientific">mine drainage metagenome</name>
    <dbReference type="NCBI Taxonomy" id="410659"/>
    <lineage>
        <taxon>unclassified sequences</taxon>
        <taxon>metagenomes</taxon>
        <taxon>ecological metagenomes</taxon>
    </lineage>
</organism>
<reference evidence="2" key="1">
    <citation type="submission" date="2013-08" db="EMBL/GenBank/DDBJ databases">
        <authorList>
            <person name="Mendez C."/>
            <person name="Richter M."/>
            <person name="Ferrer M."/>
            <person name="Sanchez J."/>
        </authorList>
    </citation>
    <scope>NUCLEOTIDE SEQUENCE</scope>
</reference>
<dbReference type="PROSITE" id="PS50933">
    <property type="entry name" value="CHRD"/>
    <property type="match status" value="1"/>
</dbReference>
<dbReference type="AlphaFoldDB" id="T0YZZ9"/>
<accession>T0YZZ9</accession>
<gene>
    <name evidence="2" type="ORF">B1B_15740</name>
</gene>
<protein>
    <submittedName>
        <fullName evidence="2">CHRD domain-containing protein</fullName>
    </submittedName>
</protein>
<evidence type="ECO:0000259" key="1">
    <source>
        <dbReference type="PROSITE" id="PS50933"/>
    </source>
</evidence>
<dbReference type="Pfam" id="PF07452">
    <property type="entry name" value="CHRD"/>
    <property type="match status" value="1"/>
</dbReference>
<dbReference type="InterPro" id="IPR010895">
    <property type="entry name" value="CHRD"/>
</dbReference>
<reference evidence="2" key="2">
    <citation type="journal article" date="2014" name="ISME J.">
        <title>Microbial stratification in low pH oxic and suboxic macroscopic growths along an acid mine drainage.</title>
        <authorList>
            <person name="Mendez-Garcia C."/>
            <person name="Mesa V."/>
            <person name="Sprenger R.R."/>
            <person name="Richter M."/>
            <person name="Diez M.S."/>
            <person name="Solano J."/>
            <person name="Bargiela R."/>
            <person name="Golyshina O.V."/>
            <person name="Manteca A."/>
            <person name="Ramos J.L."/>
            <person name="Gallego J.R."/>
            <person name="Llorente I."/>
            <person name="Martins Dos Santos V.A."/>
            <person name="Jensen O.N."/>
            <person name="Pelaez A.I."/>
            <person name="Sanchez J."/>
            <person name="Ferrer M."/>
        </authorList>
    </citation>
    <scope>NUCLEOTIDE SEQUENCE</scope>
</reference>
<dbReference type="EMBL" id="AUZY01010468">
    <property type="protein sequence ID" value="EQD38578.1"/>
    <property type="molecule type" value="Genomic_DNA"/>
</dbReference>